<dbReference type="EMBL" id="BAABHM010000032">
    <property type="protein sequence ID" value="GAA4719625.1"/>
    <property type="molecule type" value="Genomic_DNA"/>
</dbReference>
<evidence type="ECO:0000313" key="4">
    <source>
        <dbReference type="EMBL" id="GAA4719625.1"/>
    </source>
</evidence>
<feature type="transmembrane region" description="Helical" evidence="2">
    <location>
        <begin position="30"/>
        <end position="50"/>
    </location>
</feature>
<name>A0ABP8Y115_9MICO</name>
<dbReference type="Proteomes" id="UP001500843">
    <property type="component" value="Unassembled WGS sequence"/>
</dbReference>
<sequence>MTRRPRHARCSRVRQSRKTQERGSATIEHVFLLPALFTLMFVFVQGAMLYQGKAVALAAAQQGARAAAAEHGTTGAGVAAAHEYVRSTTVGLEGTTVTGQRTATHATVNITTHTVSLVPGWQPTVEQSATLPVERITG</sequence>
<evidence type="ECO:0000313" key="5">
    <source>
        <dbReference type="Proteomes" id="UP001500843"/>
    </source>
</evidence>
<proteinExistence type="predicted"/>
<evidence type="ECO:0000256" key="1">
    <source>
        <dbReference type="SAM" id="MobiDB-lite"/>
    </source>
</evidence>
<evidence type="ECO:0000256" key="2">
    <source>
        <dbReference type="SAM" id="Phobius"/>
    </source>
</evidence>
<keyword evidence="2" id="KW-0472">Membrane</keyword>
<dbReference type="Pfam" id="PF07811">
    <property type="entry name" value="TadE"/>
    <property type="match status" value="1"/>
</dbReference>
<protein>
    <recommendedName>
        <fullName evidence="3">TadE-like domain-containing protein</fullName>
    </recommendedName>
</protein>
<feature type="compositionally biased region" description="Basic residues" evidence="1">
    <location>
        <begin position="1"/>
        <end position="17"/>
    </location>
</feature>
<evidence type="ECO:0000259" key="3">
    <source>
        <dbReference type="Pfam" id="PF07811"/>
    </source>
</evidence>
<comment type="caution">
    <text evidence="4">The sequence shown here is derived from an EMBL/GenBank/DDBJ whole genome shotgun (WGS) entry which is preliminary data.</text>
</comment>
<feature type="region of interest" description="Disordered" evidence="1">
    <location>
        <begin position="1"/>
        <end position="21"/>
    </location>
</feature>
<gene>
    <name evidence="4" type="ORF">GCM10023198_49480</name>
</gene>
<organism evidence="4 5">
    <name type="scientific">Promicromonospora umidemergens</name>
    <dbReference type="NCBI Taxonomy" id="629679"/>
    <lineage>
        <taxon>Bacteria</taxon>
        <taxon>Bacillati</taxon>
        <taxon>Actinomycetota</taxon>
        <taxon>Actinomycetes</taxon>
        <taxon>Micrococcales</taxon>
        <taxon>Promicromonosporaceae</taxon>
        <taxon>Promicromonospora</taxon>
    </lineage>
</organism>
<keyword evidence="2" id="KW-1133">Transmembrane helix</keyword>
<keyword evidence="5" id="KW-1185">Reference proteome</keyword>
<dbReference type="InterPro" id="IPR012495">
    <property type="entry name" value="TadE-like_dom"/>
</dbReference>
<feature type="domain" description="TadE-like" evidence="3">
    <location>
        <begin position="23"/>
        <end position="65"/>
    </location>
</feature>
<reference evidence="5" key="1">
    <citation type="journal article" date="2019" name="Int. J. Syst. Evol. Microbiol.">
        <title>The Global Catalogue of Microorganisms (GCM) 10K type strain sequencing project: providing services to taxonomists for standard genome sequencing and annotation.</title>
        <authorList>
            <consortium name="The Broad Institute Genomics Platform"/>
            <consortium name="The Broad Institute Genome Sequencing Center for Infectious Disease"/>
            <person name="Wu L."/>
            <person name="Ma J."/>
        </authorList>
    </citation>
    <scope>NUCLEOTIDE SEQUENCE [LARGE SCALE GENOMIC DNA]</scope>
    <source>
        <strain evidence="5">JCM 17975</strain>
    </source>
</reference>
<accession>A0ABP8Y115</accession>
<keyword evidence="2" id="KW-0812">Transmembrane</keyword>